<dbReference type="GO" id="GO:0005829">
    <property type="term" value="C:cytosol"/>
    <property type="evidence" value="ECO:0007669"/>
    <property type="project" value="TreeGrafter"/>
</dbReference>
<evidence type="ECO:0000256" key="6">
    <source>
        <dbReference type="HAMAP-Rule" id="MF_01930"/>
    </source>
</evidence>
<dbReference type="SUPFAM" id="SSF53328">
    <property type="entry name" value="Formyltransferase"/>
    <property type="match status" value="1"/>
</dbReference>
<dbReference type="EC" id="2.1.2.2" evidence="6"/>
<sequence>MRSLDRTWSAPPHGTGGVRRAGIVAGDSPRPRCRCAGLAAEIQRELVFAVPLPAEPAAPARVVVLVSGSGTNLQALLDAVAERGPGYGAAVVAVGADRGGIEGLRRAERAGLPTFVCRLKEHATREEWDRALADAVAEHRPDLVVSAGFMKIVGAGFLARFAGRVVNTHPALLPSFPGAHAVRDALDHGVRVTGCTVHFVDAGVDSGPIIAQRAVPVEDADDEAALHERIKDVERELLVEVVGRLARDGYSIEGRKVFIP</sequence>
<dbReference type="Pfam" id="PF00551">
    <property type="entry name" value="Formyl_trans_N"/>
    <property type="match status" value="1"/>
</dbReference>
<evidence type="ECO:0000256" key="3">
    <source>
        <dbReference type="ARBA" id="ARBA00022755"/>
    </source>
</evidence>
<feature type="binding site" evidence="6">
    <location>
        <begin position="150"/>
        <end position="153"/>
    </location>
    <ligand>
        <name>(6R)-10-formyltetrahydrofolate</name>
        <dbReference type="ChEBI" id="CHEBI:195366"/>
    </ligand>
</feature>
<reference evidence="9 10" key="1">
    <citation type="submission" date="2019-03" db="EMBL/GenBank/DDBJ databases">
        <title>Draft genome sequences of novel Actinobacteria.</title>
        <authorList>
            <person name="Sahin N."/>
            <person name="Ay H."/>
            <person name="Saygin H."/>
        </authorList>
    </citation>
    <scope>NUCLEOTIDE SEQUENCE [LARGE SCALE GENOMIC DNA]</scope>
    <source>
        <strain evidence="9 10">DSM 41900</strain>
    </source>
</reference>
<dbReference type="InterPro" id="IPR036477">
    <property type="entry name" value="Formyl_transf_N_sf"/>
</dbReference>
<dbReference type="InterPro" id="IPR001555">
    <property type="entry name" value="GART_AS"/>
</dbReference>
<comment type="pathway">
    <text evidence="1 6">Purine metabolism; IMP biosynthesis via de novo pathway; N(2)-formyl-N(1)-(5-phospho-D-ribosyl)glycinamide from N(1)-(5-phospho-D-ribosyl)glycinamide (10-formyl THF route): step 1/1.</text>
</comment>
<feature type="binding site" evidence="6">
    <location>
        <begin position="70"/>
        <end position="72"/>
    </location>
    <ligand>
        <name>N(1)-(5-phospho-beta-D-ribosyl)glycinamide</name>
        <dbReference type="ChEBI" id="CHEBI:143788"/>
    </ligand>
</feature>
<feature type="active site" description="Proton donor" evidence="6">
    <location>
        <position position="169"/>
    </location>
</feature>
<dbReference type="AlphaFoldDB" id="A0A4R4TIR3"/>
<evidence type="ECO:0000256" key="2">
    <source>
        <dbReference type="ARBA" id="ARBA00022679"/>
    </source>
</evidence>
<evidence type="ECO:0000256" key="4">
    <source>
        <dbReference type="ARBA" id="ARBA00038440"/>
    </source>
</evidence>
<name>A0A4R4TIR3_9ACTN</name>
<feature type="region of interest" description="Disordered" evidence="7">
    <location>
        <begin position="1"/>
        <end position="21"/>
    </location>
</feature>
<evidence type="ECO:0000313" key="9">
    <source>
        <dbReference type="EMBL" id="TDC77567.1"/>
    </source>
</evidence>
<comment type="catalytic activity">
    <reaction evidence="5 6">
        <text>N(1)-(5-phospho-beta-D-ribosyl)glycinamide + (6R)-10-formyltetrahydrofolate = N(2)-formyl-N(1)-(5-phospho-beta-D-ribosyl)glycinamide + (6S)-5,6,7,8-tetrahydrofolate + H(+)</text>
        <dbReference type="Rhea" id="RHEA:15053"/>
        <dbReference type="ChEBI" id="CHEBI:15378"/>
        <dbReference type="ChEBI" id="CHEBI:57453"/>
        <dbReference type="ChEBI" id="CHEBI:143788"/>
        <dbReference type="ChEBI" id="CHEBI:147286"/>
        <dbReference type="ChEBI" id="CHEBI:195366"/>
        <dbReference type="EC" id="2.1.2.2"/>
    </reaction>
</comment>
<evidence type="ECO:0000313" key="10">
    <source>
        <dbReference type="Proteomes" id="UP000295345"/>
    </source>
</evidence>
<comment type="caution">
    <text evidence="9">The sequence shown here is derived from an EMBL/GenBank/DDBJ whole genome shotgun (WGS) entry which is preliminary data.</text>
</comment>
<dbReference type="InterPro" id="IPR002376">
    <property type="entry name" value="Formyl_transf_N"/>
</dbReference>
<dbReference type="PROSITE" id="PS00373">
    <property type="entry name" value="GART"/>
    <property type="match status" value="1"/>
</dbReference>
<dbReference type="UniPathway" id="UPA00074">
    <property type="reaction ID" value="UER00126"/>
</dbReference>
<feature type="site" description="Raises pKa of active site His" evidence="6">
    <location>
        <position position="205"/>
    </location>
</feature>
<protein>
    <recommendedName>
        <fullName evidence="6">Phosphoribosylglycinamide formyltransferase</fullName>
        <ecNumber evidence="6">2.1.2.2</ecNumber>
    </recommendedName>
    <alternativeName>
        <fullName evidence="6">5'-phosphoribosylglycinamide transformylase</fullName>
    </alternativeName>
    <alternativeName>
        <fullName evidence="6">GAR transformylase</fullName>
        <shortName evidence="6">GART</shortName>
    </alternativeName>
</protein>
<evidence type="ECO:0000259" key="8">
    <source>
        <dbReference type="Pfam" id="PF00551"/>
    </source>
</evidence>
<dbReference type="EMBL" id="SMKI01000051">
    <property type="protein sequence ID" value="TDC77567.1"/>
    <property type="molecule type" value="Genomic_DNA"/>
</dbReference>
<dbReference type="HAMAP" id="MF_01930">
    <property type="entry name" value="PurN"/>
    <property type="match status" value="1"/>
</dbReference>
<dbReference type="PANTHER" id="PTHR43369:SF2">
    <property type="entry name" value="PHOSPHORIBOSYLGLYCINAMIDE FORMYLTRANSFERASE"/>
    <property type="match status" value="1"/>
</dbReference>
<feature type="domain" description="Formyl transferase N-terminal" evidence="8">
    <location>
        <begin position="61"/>
        <end position="242"/>
    </location>
</feature>
<dbReference type="Proteomes" id="UP000295345">
    <property type="component" value="Unassembled WGS sequence"/>
</dbReference>
<dbReference type="GO" id="GO:0006189">
    <property type="term" value="P:'de novo' IMP biosynthetic process"/>
    <property type="evidence" value="ECO:0007669"/>
    <property type="project" value="UniProtKB-UniRule"/>
</dbReference>
<keyword evidence="2 6" id="KW-0808">Transferase</keyword>
<comment type="function">
    <text evidence="6">Catalyzes the transfer of a formyl group from 10-formyltetrahydrofolate to 5-phospho-ribosyl-glycinamide (GAR), producing 5-phospho-ribosyl-N-formylglycinamide (FGAR) and tetrahydrofolate.</text>
</comment>
<comment type="similarity">
    <text evidence="4 6">Belongs to the GART family.</text>
</comment>
<organism evidence="9 10">
    <name type="scientific">Streptomyces hainanensis</name>
    <dbReference type="NCBI Taxonomy" id="402648"/>
    <lineage>
        <taxon>Bacteria</taxon>
        <taxon>Bacillati</taxon>
        <taxon>Actinomycetota</taxon>
        <taxon>Actinomycetes</taxon>
        <taxon>Kitasatosporales</taxon>
        <taxon>Streptomycetaceae</taxon>
        <taxon>Streptomyces</taxon>
    </lineage>
</organism>
<dbReference type="Gene3D" id="3.40.50.170">
    <property type="entry name" value="Formyl transferase, N-terminal domain"/>
    <property type="match status" value="1"/>
</dbReference>
<feature type="binding site" evidence="6">
    <location>
        <position position="125"/>
    </location>
    <ligand>
        <name>(6R)-10-formyltetrahydrofolate</name>
        <dbReference type="ChEBI" id="CHEBI:195366"/>
    </ligand>
</feature>
<evidence type="ECO:0000256" key="1">
    <source>
        <dbReference type="ARBA" id="ARBA00005054"/>
    </source>
</evidence>
<dbReference type="CDD" id="cd08645">
    <property type="entry name" value="FMT_core_GART"/>
    <property type="match status" value="1"/>
</dbReference>
<dbReference type="InterPro" id="IPR004607">
    <property type="entry name" value="GART"/>
</dbReference>
<proteinExistence type="inferred from homology"/>
<dbReference type="GO" id="GO:0004644">
    <property type="term" value="F:phosphoribosylglycinamide formyltransferase activity"/>
    <property type="evidence" value="ECO:0007669"/>
    <property type="project" value="UniProtKB-UniRule"/>
</dbReference>
<gene>
    <name evidence="6" type="primary">purN</name>
    <name evidence="9" type="ORF">E1283_07090</name>
</gene>
<evidence type="ECO:0000256" key="5">
    <source>
        <dbReference type="ARBA" id="ARBA00047664"/>
    </source>
</evidence>
<keyword evidence="3 6" id="KW-0658">Purine biosynthesis</keyword>
<feature type="binding site" evidence="6">
    <location>
        <position position="167"/>
    </location>
    <ligand>
        <name>(6R)-10-formyltetrahydrofolate</name>
        <dbReference type="ChEBI" id="CHEBI:195366"/>
    </ligand>
</feature>
<dbReference type="PANTHER" id="PTHR43369">
    <property type="entry name" value="PHOSPHORIBOSYLGLYCINAMIDE FORMYLTRANSFERASE"/>
    <property type="match status" value="1"/>
</dbReference>
<evidence type="ECO:0000256" key="7">
    <source>
        <dbReference type="SAM" id="MobiDB-lite"/>
    </source>
</evidence>
<accession>A0A4R4TIR3</accession>
<dbReference type="FunFam" id="3.40.50.170:FF:000008">
    <property type="entry name" value="Phosphoribosylglycinamide formyltransferase"/>
    <property type="match status" value="1"/>
</dbReference>
<keyword evidence="10" id="KW-1185">Reference proteome</keyword>
<dbReference type="NCBIfam" id="TIGR00639">
    <property type="entry name" value="PurN"/>
    <property type="match status" value="1"/>
</dbReference>
<dbReference type="OrthoDB" id="9806170at2"/>